<evidence type="ECO:0000256" key="4">
    <source>
        <dbReference type="SAM" id="Phobius"/>
    </source>
</evidence>
<feature type="domain" description="Multidrug resistance protein MdtA-like C-terminal permuted SH3" evidence="6">
    <location>
        <begin position="314"/>
        <end position="371"/>
    </location>
</feature>
<accession>A0A1H3GG88</accession>
<dbReference type="InterPro" id="IPR058647">
    <property type="entry name" value="BSH_CzcB-like"/>
</dbReference>
<dbReference type="GO" id="GO:1990281">
    <property type="term" value="C:efflux pump complex"/>
    <property type="evidence" value="ECO:0007669"/>
    <property type="project" value="TreeGrafter"/>
</dbReference>
<feature type="region of interest" description="Disordered" evidence="3">
    <location>
        <begin position="388"/>
        <end position="409"/>
    </location>
</feature>
<keyword evidence="4" id="KW-1133">Transmembrane helix</keyword>
<dbReference type="InterPro" id="IPR006143">
    <property type="entry name" value="RND_pump_MFP"/>
</dbReference>
<dbReference type="NCBIfam" id="TIGR01730">
    <property type="entry name" value="RND_mfp"/>
    <property type="match status" value="1"/>
</dbReference>
<dbReference type="EMBL" id="FNPK01000002">
    <property type="protein sequence ID" value="SDY02323.1"/>
    <property type="molecule type" value="Genomic_DNA"/>
</dbReference>
<dbReference type="PANTHER" id="PTHR30469:SF15">
    <property type="entry name" value="HLYD FAMILY OF SECRETION PROTEINS"/>
    <property type="match status" value="1"/>
</dbReference>
<dbReference type="InterPro" id="IPR058792">
    <property type="entry name" value="Beta-barrel_RND_2"/>
</dbReference>
<evidence type="ECO:0000259" key="5">
    <source>
        <dbReference type="Pfam" id="PF25954"/>
    </source>
</evidence>
<feature type="domain" description="CzcB-like barrel-sandwich hybrid" evidence="7">
    <location>
        <begin position="59"/>
        <end position="229"/>
    </location>
</feature>
<comment type="similarity">
    <text evidence="1">Belongs to the membrane fusion protein (MFP) (TC 8.A.1) family.</text>
</comment>
<dbReference type="STRING" id="595670.SAMN05421643_102182"/>
<evidence type="ECO:0000256" key="1">
    <source>
        <dbReference type="ARBA" id="ARBA00009477"/>
    </source>
</evidence>
<keyword evidence="9" id="KW-1185">Reference proteome</keyword>
<evidence type="ECO:0000256" key="2">
    <source>
        <dbReference type="SAM" id="Coils"/>
    </source>
</evidence>
<dbReference type="InterPro" id="IPR058627">
    <property type="entry name" value="MdtA-like_C"/>
</dbReference>
<feature type="domain" description="CusB-like beta-barrel" evidence="5">
    <location>
        <begin position="242"/>
        <end position="309"/>
    </location>
</feature>
<evidence type="ECO:0000256" key="3">
    <source>
        <dbReference type="SAM" id="MobiDB-lite"/>
    </source>
</evidence>
<keyword evidence="4" id="KW-0812">Transmembrane</keyword>
<dbReference type="GO" id="GO:0015562">
    <property type="term" value="F:efflux transmembrane transporter activity"/>
    <property type="evidence" value="ECO:0007669"/>
    <property type="project" value="TreeGrafter"/>
</dbReference>
<feature type="transmembrane region" description="Helical" evidence="4">
    <location>
        <begin position="9"/>
        <end position="27"/>
    </location>
</feature>
<evidence type="ECO:0000259" key="7">
    <source>
        <dbReference type="Pfam" id="PF25973"/>
    </source>
</evidence>
<organism evidence="8 9">
    <name type="scientific">Acinetobacter kyonggiensis</name>
    <dbReference type="NCBI Taxonomy" id="595670"/>
    <lineage>
        <taxon>Bacteria</taxon>
        <taxon>Pseudomonadati</taxon>
        <taxon>Pseudomonadota</taxon>
        <taxon>Gammaproteobacteria</taxon>
        <taxon>Moraxellales</taxon>
        <taxon>Moraxellaceae</taxon>
        <taxon>Acinetobacter</taxon>
    </lineage>
</organism>
<name>A0A1H3GG88_9GAMM</name>
<proteinExistence type="inferred from homology"/>
<keyword evidence="4" id="KW-0472">Membrane</keyword>
<dbReference type="PANTHER" id="PTHR30469">
    <property type="entry name" value="MULTIDRUG RESISTANCE PROTEIN MDTA"/>
    <property type="match status" value="1"/>
</dbReference>
<keyword evidence="2" id="KW-0175">Coiled coil</keyword>
<dbReference type="SUPFAM" id="SSF111369">
    <property type="entry name" value="HlyD-like secretion proteins"/>
    <property type="match status" value="1"/>
</dbReference>
<protein>
    <submittedName>
        <fullName evidence="8">HlyD family secretion protein</fullName>
    </submittedName>
</protein>
<dbReference type="Proteomes" id="UP000199035">
    <property type="component" value="Unassembled WGS sequence"/>
</dbReference>
<evidence type="ECO:0000259" key="6">
    <source>
        <dbReference type="Pfam" id="PF25967"/>
    </source>
</evidence>
<dbReference type="Pfam" id="PF25967">
    <property type="entry name" value="RND-MFP_C"/>
    <property type="match status" value="1"/>
</dbReference>
<dbReference type="RefSeq" id="WP_092687474.1">
    <property type="nucleotide sequence ID" value="NZ_FNPK01000002.1"/>
</dbReference>
<dbReference type="Gene3D" id="2.40.30.170">
    <property type="match status" value="1"/>
</dbReference>
<sequence length="409" mass="44912">MRAARYKSVVIIILLMLTAGFAVFHWWQGPLLSSYTVASMPLVQTVVATGRVVTVSRTQIGSEITGVVLERLVQEGDRVSRGDLLLVLKSDELTAQVRQAEAALTELATSRRPQAEVDLANAKVQFEQARREAERRRNLTEPEMLSAEAREQAEKAEKVARNNVKSARLRVAALAPGKVEEVLLRERLAALQAQLAKTKVRTEVAGTVLTRNVEPGDLVQPGRTLLTIALDGSTEIRVPFDERNLPRLALQQNAAVIADAYPDKPFPARINFIAPSIDPQRGTVEVRLAVNPVPEFLRQDMTVSVNIETGKREQALVIPNDALSRVQGNKAVVLLLRDGKIQRQQVNLGLRGLAMSEVMSGLSAGDHVLTDAESSLADGTRVRLKLQKTPFTHNTNDANSKNELPVKFD</sequence>
<gene>
    <name evidence="8" type="ORF">SAMN05421643_102182</name>
</gene>
<dbReference type="AlphaFoldDB" id="A0A1H3GG88"/>
<dbReference type="Gene3D" id="2.40.50.100">
    <property type="match status" value="1"/>
</dbReference>
<evidence type="ECO:0000313" key="9">
    <source>
        <dbReference type="Proteomes" id="UP000199035"/>
    </source>
</evidence>
<feature type="coiled-coil region" evidence="2">
    <location>
        <begin position="90"/>
        <end position="170"/>
    </location>
</feature>
<dbReference type="Gene3D" id="2.40.420.20">
    <property type="match status" value="1"/>
</dbReference>
<feature type="compositionally biased region" description="Polar residues" evidence="3">
    <location>
        <begin position="389"/>
        <end position="402"/>
    </location>
</feature>
<reference evidence="9" key="1">
    <citation type="submission" date="2016-10" db="EMBL/GenBank/DDBJ databases">
        <authorList>
            <person name="Varghese N."/>
            <person name="Submissions S."/>
        </authorList>
    </citation>
    <scope>NUCLEOTIDE SEQUENCE [LARGE SCALE GENOMIC DNA]</scope>
    <source>
        <strain evidence="9">ANC 5109</strain>
    </source>
</reference>
<dbReference type="Pfam" id="PF25954">
    <property type="entry name" value="Beta-barrel_RND_2"/>
    <property type="match status" value="1"/>
</dbReference>
<dbReference type="Pfam" id="PF25973">
    <property type="entry name" value="BSH_CzcB"/>
    <property type="match status" value="1"/>
</dbReference>
<dbReference type="Gene3D" id="1.10.287.470">
    <property type="entry name" value="Helix hairpin bin"/>
    <property type="match status" value="1"/>
</dbReference>
<evidence type="ECO:0000313" key="8">
    <source>
        <dbReference type="EMBL" id="SDY02323.1"/>
    </source>
</evidence>